<comment type="caution">
    <text evidence="2">The sequence shown here is derived from an EMBL/GenBank/DDBJ whole genome shotgun (WGS) entry which is preliminary data.</text>
</comment>
<protein>
    <recommendedName>
        <fullName evidence="4">DUF1453 domain-containing protein</fullName>
    </recommendedName>
</protein>
<dbReference type="Pfam" id="PF07301">
    <property type="entry name" value="DUF1453"/>
    <property type="match status" value="1"/>
</dbReference>
<evidence type="ECO:0000256" key="1">
    <source>
        <dbReference type="SAM" id="Phobius"/>
    </source>
</evidence>
<keyword evidence="1" id="KW-0812">Transmembrane</keyword>
<organism evidence="2 3">
    <name type="scientific">Paenibacillus sepulcri</name>
    <dbReference type="NCBI Taxonomy" id="359917"/>
    <lineage>
        <taxon>Bacteria</taxon>
        <taxon>Bacillati</taxon>
        <taxon>Bacillota</taxon>
        <taxon>Bacilli</taxon>
        <taxon>Bacillales</taxon>
        <taxon>Paenibacillaceae</taxon>
        <taxon>Paenibacillus</taxon>
    </lineage>
</organism>
<reference evidence="2 3" key="1">
    <citation type="submission" date="2021-07" db="EMBL/GenBank/DDBJ databases">
        <title>Paenibacillus radiodurans sp. nov., isolated from the southeastern edge of Tengger Desert.</title>
        <authorList>
            <person name="Zhang G."/>
        </authorList>
    </citation>
    <scope>NUCLEOTIDE SEQUENCE [LARGE SCALE GENOMIC DNA]</scope>
    <source>
        <strain evidence="2 3">CCM 7311</strain>
    </source>
</reference>
<proteinExistence type="predicted"/>
<feature type="transmembrane region" description="Helical" evidence="1">
    <location>
        <begin position="142"/>
        <end position="162"/>
    </location>
</feature>
<gene>
    <name evidence="2" type="ORF">K0U00_06230</name>
</gene>
<evidence type="ECO:0000313" key="2">
    <source>
        <dbReference type="EMBL" id="MBW7453632.1"/>
    </source>
</evidence>
<feature type="transmembrane region" description="Helical" evidence="1">
    <location>
        <begin position="59"/>
        <end position="78"/>
    </location>
</feature>
<name>A0ABS7BYH0_9BACL</name>
<dbReference type="EMBL" id="JAHZIK010000097">
    <property type="protein sequence ID" value="MBW7453632.1"/>
    <property type="molecule type" value="Genomic_DNA"/>
</dbReference>
<sequence>MSGQVIISLLLGVFIVYRIFLRVRRTFGWQQLNLGKVRIMTVILGVVGLLFFVEGAFDTVSLISNMIGIALGIALACCGAAKTRFERRDGNWRYRPSAWIGGTVTILFLGRLIYRIYDMMQSGNLEQGLQLSDRLKDMGSSWTSGLMLIMFAYYVTCNIILLSRQELRVSGV</sequence>
<evidence type="ECO:0000313" key="3">
    <source>
        <dbReference type="Proteomes" id="UP001519887"/>
    </source>
</evidence>
<evidence type="ECO:0008006" key="4">
    <source>
        <dbReference type="Google" id="ProtNLM"/>
    </source>
</evidence>
<dbReference type="InterPro" id="IPR058247">
    <property type="entry name" value="DUF1453"/>
</dbReference>
<accession>A0ABS7BYH0</accession>
<keyword evidence="3" id="KW-1185">Reference proteome</keyword>
<dbReference type="Proteomes" id="UP001519887">
    <property type="component" value="Unassembled WGS sequence"/>
</dbReference>
<feature type="transmembrane region" description="Helical" evidence="1">
    <location>
        <begin position="35"/>
        <end position="53"/>
    </location>
</feature>
<keyword evidence="1" id="KW-1133">Transmembrane helix</keyword>
<keyword evidence="1" id="KW-0472">Membrane</keyword>
<feature type="transmembrane region" description="Helical" evidence="1">
    <location>
        <begin position="6"/>
        <end position="23"/>
    </location>
</feature>
<feature type="transmembrane region" description="Helical" evidence="1">
    <location>
        <begin position="98"/>
        <end position="117"/>
    </location>
</feature>